<dbReference type="CDD" id="cd08283">
    <property type="entry name" value="FDH_like_1"/>
    <property type="match status" value="1"/>
</dbReference>
<dbReference type="SUPFAM" id="SSF50129">
    <property type="entry name" value="GroES-like"/>
    <property type="match status" value="1"/>
</dbReference>
<dbReference type="Proteomes" id="UP000198706">
    <property type="component" value="Unassembled WGS sequence"/>
</dbReference>
<accession>A0A1G9LU96</accession>
<dbReference type="Gene3D" id="3.90.180.10">
    <property type="entry name" value="Medium-chain alcohol dehydrogenases, catalytic domain"/>
    <property type="match status" value="1"/>
</dbReference>
<dbReference type="RefSeq" id="WP_084335301.1">
    <property type="nucleotide sequence ID" value="NZ_FNFD01000026.1"/>
</dbReference>
<keyword evidence="3 5" id="KW-0862">Zinc</keyword>
<dbReference type="InterPro" id="IPR013154">
    <property type="entry name" value="ADH-like_N"/>
</dbReference>
<dbReference type="AlphaFoldDB" id="A0A1G9LU96"/>
<dbReference type="Gene3D" id="3.40.50.720">
    <property type="entry name" value="NAD(P)-binding Rossmann-like Domain"/>
    <property type="match status" value="1"/>
</dbReference>
<dbReference type="PANTHER" id="PTHR42813:SF7">
    <property type="entry name" value="ALCOHOL DEHYDROGENASE (ZN-DEPENDENT)-RELATED"/>
    <property type="match status" value="1"/>
</dbReference>
<dbReference type="STRING" id="137658.SAMN05216186_12641"/>
<evidence type="ECO:0000313" key="9">
    <source>
        <dbReference type="Proteomes" id="UP000198706"/>
    </source>
</evidence>
<dbReference type="SMART" id="SM00829">
    <property type="entry name" value="PKS_ER"/>
    <property type="match status" value="1"/>
</dbReference>
<dbReference type="InterPro" id="IPR002328">
    <property type="entry name" value="ADH_Zn_CS"/>
</dbReference>
<comment type="similarity">
    <text evidence="5">Belongs to the zinc-containing alcohol dehydrogenase family.</text>
</comment>
<comment type="cofactor">
    <cofactor evidence="1 5">
        <name>Zn(2+)</name>
        <dbReference type="ChEBI" id="CHEBI:29105"/>
    </cofactor>
</comment>
<evidence type="ECO:0000256" key="4">
    <source>
        <dbReference type="ARBA" id="ARBA00023002"/>
    </source>
</evidence>
<dbReference type="PANTHER" id="PTHR42813">
    <property type="entry name" value="ZINC-TYPE ALCOHOL DEHYDROGENASE-LIKE"/>
    <property type="match status" value="1"/>
</dbReference>
<evidence type="ECO:0000256" key="1">
    <source>
        <dbReference type="ARBA" id="ARBA00001947"/>
    </source>
</evidence>
<evidence type="ECO:0000313" key="8">
    <source>
        <dbReference type="EMBL" id="SDL65590.1"/>
    </source>
</evidence>
<dbReference type="InterPro" id="IPR036291">
    <property type="entry name" value="NAD(P)-bd_dom_sf"/>
</dbReference>
<gene>
    <name evidence="8" type="ORF">SAMN05216186_12641</name>
</gene>
<keyword evidence="2 5" id="KW-0479">Metal-binding</keyword>
<dbReference type="InterPro" id="IPR011032">
    <property type="entry name" value="GroES-like_sf"/>
</dbReference>
<organism evidence="8 9">
    <name type="scientific">Pseudomonas indica</name>
    <dbReference type="NCBI Taxonomy" id="137658"/>
    <lineage>
        <taxon>Bacteria</taxon>
        <taxon>Pseudomonadati</taxon>
        <taxon>Pseudomonadota</taxon>
        <taxon>Gammaproteobacteria</taxon>
        <taxon>Pseudomonadales</taxon>
        <taxon>Pseudomonadaceae</taxon>
        <taxon>Pseudomonas</taxon>
    </lineage>
</organism>
<sequence length="442" mass="47423">MKAVVFHDIGDIRLDDVPEPRIEAPTDAIVRLTASAICGTDLHFVRGTVSGMRKGTILGHEGVGIVEELGPDVRNLQIGDRVVIPSTIACGNCAYCRAGYFAQCDVANPNGKEAGTAFYGGPSTTGPFHGLQAEKARIPFANIGLVKLPSEISDDQAILLSDIFPTGYFGAEMAEVTSGDTVAVFGCGPVGQFAIASAKLLGAGRVFAIDKYPDRLKMARQQGAETIDFEREDPVETLLRLTGGIGVDRAIDAVGIDAEHAHCGAAAEHTDTRHFRGEVAESAPVSRPLGENWHPGDGPSQVLEWAVKGLAKAGTLSIIGVYPPTARTFPIGVAMNKNLTINMGNCHHRKYIPRLIELILARRFDPATVLTQIKPMNDAIAAFQAFDRRENGWIKVELHPQMQVATGKGDEERLDEEKLLDEGIEESFPASDPVSVAAPRRS</sequence>
<dbReference type="GO" id="GO:0016616">
    <property type="term" value="F:oxidoreductase activity, acting on the CH-OH group of donors, NAD or NADP as acceptor"/>
    <property type="evidence" value="ECO:0007669"/>
    <property type="project" value="UniProtKB-ARBA"/>
</dbReference>
<dbReference type="Pfam" id="PF08240">
    <property type="entry name" value="ADH_N"/>
    <property type="match status" value="1"/>
</dbReference>
<reference evidence="8 9" key="1">
    <citation type="submission" date="2016-10" db="EMBL/GenBank/DDBJ databases">
        <authorList>
            <person name="de Groot N.N."/>
        </authorList>
    </citation>
    <scope>NUCLEOTIDE SEQUENCE [LARGE SCALE GENOMIC DNA]</scope>
    <source>
        <strain evidence="8 9">JCM 21544</strain>
    </source>
</reference>
<feature type="compositionally biased region" description="Basic and acidic residues" evidence="6">
    <location>
        <begin position="408"/>
        <end position="421"/>
    </location>
</feature>
<feature type="domain" description="Enoyl reductase (ER)" evidence="7">
    <location>
        <begin position="7"/>
        <end position="391"/>
    </location>
</feature>
<proteinExistence type="inferred from homology"/>
<dbReference type="InterPro" id="IPR013149">
    <property type="entry name" value="ADH-like_C"/>
</dbReference>
<keyword evidence="9" id="KW-1185">Reference proteome</keyword>
<feature type="region of interest" description="Disordered" evidence="6">
    <location>
        <begin position="405"/>
        <end position="442"/>
    </location>
</feature>
<dbReference type="InterPro" id="IPR020843">
    <property type="entry name" value="ER"/>
</dbReference>
<name>A0A1G9LU96_9PSED</name>
<evidence type="ECO:0000259" key="7">
    <source>
        <dbReference type="SMART" id="SM00829"/>
    </source>
</evidence>
<keyword evidence="4" id="KW-0560">Oxidoreductase</keyword>
<dbReference type="GO" id="GO:0008270">
    <property type="term" value="F:zinc ion binding"/>
    <property type="evidence" value="ECO:0007669"/>
    <property type="project" value="InterPro"/>
</dbReference>
<dbReference type="EMBL" id="FNFD01000026">
    <property type="protein sequence ID" value="SDL65590.1"/>
    <property type="molecule type" value="Genomic_DNA"/>
</dbReference>
<dbReference type="Pfam" id="PF00107">
    <property type="entry name" value="ADH_zinc_N"/>
    <property type="match status" value="1"/>
</dbReference>
<protein>
    <submittedName>
        <fullName evidence="8">Threonine dehydrogenase</fullName>
    </submittedName>
</protein>
<dbReference type="PROSITE" id="PS00059">
    <property type="entry name" value="ADH_ZINC"/>
    <property type="match status" value="1"/>
</dbReference>
<evidence type="ECO:0000256" key="5">
    <source>
        <dbReference type="RuleBase" id="RU361277"/>
    </source>
</evidence>
<evidence type="ECO:0000256" key="2">
    <source>
        <dbReference type="ARBA" id="ARBA00022723"/>
    </source>
</evidence>
<evidence type="ECO:0000256" key="3">
    <source>
        <dbReference type="ARBA" id="ARBA00022833"/>
    </source>
</evidence>
<dbReference type="SUPFAM" id="SSF51735">
    <property type="entry name" value="NAD(P)-binding Rossmann-fold domains"/>
    <property type="match status" value="1"/>
</dbReference>
<evidence type="ECO:0000256" key="6">
    <source>
        <dbReference type="SAM" id="MobiDB-lite"/>
    </source>
</evidence>